<proteinExistence type="predicted"/>
<name>A0A9N8W792_9GLOM</name>
<evidence type="ECO:0000313" key="3">
    <source>
        <dbReference type="Proteomes" id="UP000789396"/>
    </source>
</evidence>
<gene>
    <name evidence="2" type="ORF">RFULGI_LOCUS1217</name>
</gene>
<dbReference type="EMBL" id="CAJVPZ010000681">
    <property type="protein sequence ID" value="CAG8473319.1"/>
    <property type="molecule type" value="Genomic_DNA"/>
</dbReference>
<dbReference type="AlphaFoldDB" id="A0A9N8W792"/>
<feature type="region of interest" description="Disordered" evidence="1">
    <location>
        <begin position="155"/>
        <end position="174"/>
    </location>
</feature>
<accession>A0A9N8W792</accession>
<evidence type="ECO:0000313" key="2">
    <source>
        <dbReference type="EMBL" id="CAG8473319.1"/>
    </source>
</evidence>
<keyword evidence="3" id="KW-1185">Reference proteome</keyword>
<organism evidence="2 3">
    <name type="scientific">Racocetra fulgida</name>
    <dbReference type="NCBI Taxonomy" id="60492"/>
    <lineage>
        <taxon>Eukaryota</taxon>
        <taxon>Fungi</taxon>
        <taxon>Fungi incertae sedis</taxon>
        <taxon>Mucoromycota</taxon>
        <taxon>Glomeromycotina</taxon>
        <taxon>Glomeromycetes</taxon>
        <taxon>Diversisporales</taxon>
        <taxon>Gigasporaceae</taxon>
        <taxon>Racocetra</taxon>
    </lineage>
</organism>
<dbReference type="OrthoDB" id="2425974at2759"/>
<protein>
    <submittedName>
        <fullName evidence="2">8956_t:CDS:1</fullName>
    </submittedName>
</protein>
<reference evidence="2" key="1">
    <citation type="submission" date="2021-06" db="EMBL/GenBank/DDBJ databases">
        <authorList>
            <person name="Kallberg Y."/>
            <person name="Tangrot J."/>
            <person name="Rosling A."/>
        </authorList>
    </citation>
    <scope>NUCLEOTIDE SEQUENCE</scope>
    <source>
        <strain evidence="2">IN212</strain>
    </source>
</reference>
<comment type="caution">
    <text evidence="2">The sequence shown here is derived from an EMBL/GenBank/DDBJ whole genome shotgun (WGS) entry which is preliminary data.</text>
</comment>
<evidence type="ECO:0000256" key="1">
    <source>
        <dbReference type="SAM" id="MobiDB-lite"/>
    </source>
</evidence>
<dbReference type="Proteomes" id="UP000789396">
    <property type="component" value="Unassembled WGS sequence"/>
</dbReference>
<sequence length="207" mass="23601">MSHNAKFDINLISKHWYINPMQASNFSIILGTIAMEFDTNEEINQVIYIHGPDANRASIYASIKQKQEYAHGFGVAKSRLKFALENGLVNKFVGLIARFIENHSGVAINERITVDITQIENPKKLKHKGCPKLVNSTQQKLNSRRDKLRPITESEDEYIEEGSSRKRVNEMNSENSMPKVEGVITALMYLSSAIYAKCRLICNWIRI</sequence>